<keyword evidence="7 9" id="KW-0503">Monooxygenase</keyword>
<organism evidence="12 13">
    <name type="scientific">Micromonospora pisi</name>
    <dbReference type="NCBI Taxonomy" id="589240"/>
    <lineage>
        <taxon>Bacteria</taxon>
        <taxon>Bacillati</taxon>
        <taxon>Actinomycetota</taxon>
        <taxon>Actinomycetes</taxon>
        <taxon>Micromonosporales</taxon>
        <taxon>Micromonosporaceae</taxon>
        <taxon>Micromonospora</taxon>
    </lineage>
</organism>
<dbReference type="RefSeq" id="WP_121155448.1">
    <property type="nucleotide sequence ID" value="NZ_RBKT01000001.1"/>
</dbReference>
<dbReference type="AlphaFoldDB" id="A0A495JF56"/>
<dbReference type="GO" id="GO:0009435">
    <property type="term" value="P:NAD+ biosynthetic process"/>
    <property type="evidence" value="ECO:0007669"/>
    <property type="project" value="UniProtKB-UniPathway"/>
</dbReference>
<dbReference type="InterPro" id="IPR027545">
    <property type="entry name" value="Kynurenine_monooxygenase"/>
</dbReference>
<dbReference type="EC" id="1.14.13.9" evidence="9"/>
<dbReference type="GO" id="GO:0004502">
    <property type="term" value="F:kynurenine 3-monooxygenase activity"/>
    <property type="evidence" value="ECO:0007669"/>
    <property type="project" value="UniProtKB-UniRule"/>
</dbReference>
<evidence type="ECO:0000256" key="3">
    <source>
        <dbReference type="ARBA" id="ARBA00022642"/>
    </source>
</evidence>
<keyword evidence="10" id="KW-0812">Transmembrane</keyword>
<dbReference type="SUPFAM" id="SSF51905">
    <property type="entry name" value="FAD/NAD(P)-binding domain"/>
    <property type="match status" value="1"/>
</dbReference>
<dbReference type="OrthoDB" id="9782160at2"/>
<dbReference type="PRINTS" id="PR00420">
    <property type="entry name" value="RNGMNOXGNASE"/>
</dbReference>
<keyword evidence="6 9" id="KW-0560">Oxidoreductase</keyword>
<evidence type="ECO:0000256" key="1">
    <source>
        <dbReference type="ARBA" id="ARBA00001974"/>
    </source>
</evidence>
<name>A0A495JF56_9ACTN</name>
<keyword evidence="4 9" id="KW-0274">FAD</keyword>
<feature type="transmembrane region" description="Helical" evidence="10">
    <location>
        <begin position="14"/>
        <end position="32"/>
    </location>
</feature>
<dbReference type="GO" id="GO:0043420">
    <property type="term" value="P:anthranilate metabolic process"/>
    <property type="evidence" value="ECO:0007669"/>
    <property type="project" value="UniProtKB-UniRule"/>
</dbReference>
<evidence type="ECO:0000256" key="5">
    <source>
        <dbReference type="ARBA" id="ARBA00022857"/>
    </source>
</evidence>
<dbReference type="Gene3D" id="3.50.50.60">
    <property type="entry name" value="FAD/NAD(P)-binding domain"/>
    <property type="match status" value="1"/>
</dbReference>
<dbReference type="Proteomes" id="UP000277671">
    <property type="component" value="Unassembled WGS sequence"/>
</dbReference>
<dbReference type="UniPathway" id="UPA00253">
    <property type="reaction ID" value="UER00328"/>
</dbReference>
<keyword evidence="3 9" id="KW-0662">Pyridine nucleotide biosynthesis</keyword>
<dbReference type="HAMAP" id="MF_01971">
    <property type="entry name" value="Kynurenine_monooxygenase"/>
    <property type="match status" value="1"/>
</dbReference>
<comment type="similarity">
    <text evidence="9">Belongs to the aromatic-ring hydroxylase family. KMO subfamily.</text>
</comment>
<evidence type="ECO:0000313" key="13">
    <source>
        <dbReference type="Proteomes" id="UP000277671"/>
    </source>
</evidence>
<keyword evidence="5 9" id="KW-0521">NADP</keyword>
<evidence type="ECO:0000256" key="2">
    <source>
        <dbReference type="ARBA" id="ARBA00022630"/>
    </source>
</evidence>
<proteinExistence type="inferred from homology"/>
<sequence>MTATPSPTDRRDRAVIIGAGLAGSLAAVYLARRGYRVDVYERRDDPRLAPAGTAGRSINLGLSARGMRALQEVGLLGDVLKRSVPMRGRVVHSPDGTVSFQPYGVHGHQILHSVLRDELIAVLVDAAEAQPGVRFHFGWRLHGLDRETPSVSVTQLADGVTDEVPADLIVGADGAFSSVRQQLQYGLRANHGQEFLDWGYKELTIPVDVDGRPRVRLEALHVWPGEHGLMVAHPNVDGSLTCTLFMPFEGPHSFATLNGPAAIRDFFRRNFPDAQELMPRLVEEIIEHPTGQMVTVRTSPWRYADRVVLIGDAAHAVYPFYGQGMNSSFEDCLVLDQCLERHRDRGDALAAYETARRPHTDVLADLSTRNFVELRDRVHRPAYALKAGADRLLSRLLPAHWTPLYTMVAHTTTPYAEALARSERQDRLLRAAATGGVLALGTALAYTITRAARATRRSGR</sequence>
<evidence type="ECO:0000256" key="6">
    <source>
        <dbReference type="ARBA" id="ARBA00023002"/>
    </source>
</evidence>
<comment type="cofactor">
    <cofactor evidence="1 9">
        <name>FAD</name>
        <dbReference type="ChEBI" id="CHEBI:57692"/>
    </cofactor>
</comment>
<dbReference type="PANTHER" id="PTHR46028">
    <property type="entry name" value="KYNURENINE 3-MONOOXYGENASE"/>
    <property type="match status" value="1"/>
</dbReference>
<feature type="domain" description="FAD-binding" evidence="11">
    <location>
        <begin position="14"/>
        <end position="363"/>
    </location>
</feature>
<comment type="function">
    <text evidence="9">Catalyzes the hydroxylation of L-kynurenine (L-Kyn) to form 3-hydroxy-L-kynurenine (L-3OHKyn). Required for synthesis of quinolinic acid.</text>
</comment>
<dbReference type="GO" id="GO:0006569">
    <property type="term" value="P:L-tryptophan catabolic process"/>
    <property type="evidence" value="ECO:0007669"/>
    <property type="project" value="UniProtKB-UniRule"/>
</dbReference>
<dbReference type="InterPro" id="IPR002938">
    <property type="entry name" value="FAD-bd"/>
</dbReference>
<feature type="transmembrane region" description="Helical" evidence="10">
    <location>
        <begin position="428"/>
        <end position="448"/>
    </location>
</feature>
<comment type="catalytic activity">
    <reaction evidence="8 9">
        <text>L-kynurenine + NADPH + O2 + H(+) = 3-hydroxy-L-kynurenine + NADP(+) + H2O</text>
        <dbReference type="Rhea" id="RHEA:20545"/>
        <dbReference type="ChEBI" id="CHEBI:15377"/>
        <dbReference type="ChEBI" id="CHEBI:15378"/>
        <dbReference type="ChEBI" id="CHEBI:15379"/>
        <dbReference type="ChEBI" id="CHEBI:57783"/>
        <dbReference type="ChEBI" id="CHEBI:57959"/>
        <dbReference type="ChEBI" id="CHEBI:58125"/>
        <dbReference type="ChEBI" id="CHEBI:58349"/>
        <dbReference type="EC" id="1.14.13.9"/>
    </reaction>
</comment>
<gene>
    <name evidence="9" type="primary">kmo</name>
    <name evidence="12" type="ORF">BDK92_1274</name>
</gene>
<comment type="pathway">
    <text evidence="9">Cofactor biosynthesis; NAD(+) biosynthesis; quinolinate from L-kynurenine: step 1/3.</text>
</comment>
<dbReference type="PANTHER" id="PTHR46028:SF2">
    <property type="entry name" value="KYNURENINE 3-MONOOXYGENASE"/>
    <property type="match status" value="1"/>
</dbReference>
<dbReference type="InterPro" id="IPR036188">
    <property type="entry name" value="FAD/NAD-bd_sf"/>
</dbReference>
<evidence type="ECO:0000259" key="11">
    <source>
        <dbReference type="Pfam" id="PF01494"/>
    </source>
</evidence>
<dbReference type="EMBL" id="RBKT01000001">
    <property type="protein sequence ID" value="RKR87002.1"/>
    <property type="molecule type" value="Genomic_DNA"/>
</dbReference>
<reference evidence="12 13" key="1">
    <citation type="submission" date="2018-10" db="EMBL/GenBank/DDBJ databases">
        <title>Sequencing the genomes of 1000 actinobacteria strains.</title>
        <authorList>
            <person name="Klenk H.-P."/>
        </authorList>
    </citation>
    <scope>NUCLEOTIDE SEQUENCE [LARGE SCALE GENOMIC DNA]</scope>
    <source>
        <strain evidence="12 13">DSM 45175</strain>
    </source>
</reference>
<dbReference type="GO" id="GO:0070189">
    <property type="term" value="P:kynurenine metabolic process"/>
    <property type="evidence" value="ECO:0007669"/>
    <property type="project" value="TreeGrafter"/>
</dbReference>
<dbReference type="GO" id="GO:0071949">
    <property type="term" value="F:FAD binding"/>
    <property type="evidence" value="ECO:0007669"/>
    <property type="project" value="InterPro"/>
</dbReference>
<keyword evidence="13" id="KW-1185">Reference proteome</keyword>
<accession>A0A495JF56</accession>
<keyword evidence="10" id="KW-1133">Transmembrane helix</keyword>
<evidence type="ECO:0000256" key="8">
    <source>
        <dbReference type="ARBA" id="ARBA00047818"/>
    </source>
</evidence>
<evidence type="ECO:0000256" key="7">
    <source>
        <dbReference type="ARBA" id="ARBA00023033"/>
    </source>
</evidence>
<evidence type="ECO:0000256" key="10">
    <source>
        <dbReference type="SAM" id="Phobius"/>
    </source>
</evidence>
<keyword evidence="10" id="KW-0472">Membrane</keyword>
<evidence type="ECO:0000256" key="9">
    <source>
        <dbReference type="HAMAP-Rule" id="MF_01971"/>
    </source>
</evidence>
<dbReference type="FunFam" id="3.50.50.60:FF:000185">
    <property type="entry name" value="Kynurenine 3-monooxygenase"/>
    <property type="match status" value="1"/>
</dbReference>
<protein>
    <recommendedName>
        <fullName evidence="9">Kynurenine 3-monooxygenase</fullName>
        <ecNumber evidence="9">1.14.13.9</ecNumber>
    </recommendedName>
    <alternativeName>
        <fullName evidence="9">Kynurenine 3-hydroxylase</fullName>
    </alternativeName>
</protein>
<evidence type="ECO:0000256" key="4">
    <source>
        <dbReference type="ARBA" id="ARBA00022827"/>
    </source>
</evidence>
<dbReference type="Pfam" id="PF01494">
    <property type="entry name" value="FAD_binding_3"/>
    <property type="match status" value="1"/>
</dbReference>
<evidence type="ECO:0000313" key="12">
    <source>
        <dbReference type="EMBL" id="RKR87002.1"/>
    </source>
</evidence>
<dbReference type="GO" id="GO:0019805">
    <property type="term" value="P:quinolinate biosynthetic process"/>
    <property type="evidence" value="ECO:0007669"/>
    <property type="project" value="UniProtKB-UniRule"/>
</dbReference>
<keyword evidence="2 9" id="KW-0285">Flavoprotein</keyword>
<comment type="caution">
    <text evidence="12">The sequence shown here is derived from an EMBL/GenBank/DDBJ whole genome shotgun (WGS) entry which is preliminary data.</text>
</comment>